<evidence type="ECO:0000256" key="5">
    <source>
        <dbReference type="SAM" id="MobiDB-lite"/>
    </source>
</evidence>
<dbReference type="PROSITE" id="PS51379">
    <property type="entry name" value="4FE4S_FER_2"/>
    <property type="match status" value="3"/>
</dbReference>
<dbReference type="RefSeq" id="WP_085868008.1">
    <property type="nucleotide sequence ID" value="NZ_FWFQ01000008.1"/>
</dbReference>
<sequence>MAKQLILCDCLGSQPIDREAIASATGLACSRVHNGLCGRDAQAAAALLEEGEALVACQQERTFFEELAAEIGAPEPAFVDLRDRAGWSDEAAQAAPKMAALAAEALVPPAAEKLMDVTSEGLCLILGPAERTLAAAARLAEALSVTVLLPEPADIPLDRRFDVVVGRLRTASGALGRFSVLIDGLRQIEPGGRGGFGFSAPRDGGRTECDLILDLRGEAPLFPAPEKRDGYLRPDPGDPQAVADAVFEAGQMVGTFEKPLYLAYNEHVCAHARAEQTGCSKCLDICPTGAILPNGEHVAIDPLICAGCGACSALCPSGAITYDDPPVSHLLRRMQVLAETFGKAGGTAPRLLVHDAEHGSEMISLAARFGRGLPADVLPLSVSTVTGFGHSEMLAALALGFSEVSVLLAPRAERGVIEGEAALARAMAGASGAGIHVLDIGDPDALSDHLFTAVAPRPPIEPVLPLGDRRQVARLAAKALNPEADSPVPLPEGAPYGAVLVDTEACTLCLSCVSLCPAGVLLDNEDMPQLRFQEDACLQCGICRTICPEKAIALEPRMNLADTALAQVVLHEEEPYACIECGALFGVKSTVERIVEQLAGKHPMFADSDAGKMIRMCDNCRVNAHFHRENNPFSGGERPRPRTTDDYYSERKDH</sequence>
<dbReference type="Gene3D" id="3.30.70.20">
    <property type="match status" value="2"/>
</dbReference>
<evidence type="ECO:0000256" key="1">
    <source>
        <dbReference type="ARBA" id="ARBA00022485"/>
    </source>
</evidence>
<keyword evidence="8" id="KW-1185">Reference proteome</keyword>
<dbReference type="GO" id="GO:0051539">
    <property type="term" value="F:4 iron, 4 sulfur cluster binding"/>
    <property type="evidence" value="ECO:0007669"/>
    <property type="project" value="UniProtKB-KW"/>
</dbReference>
<dbReference type="Proteomes" id="UP000193409">
    <property type="component" value="Unassembled WGS sequence"/>
</dbReference>
<dbReference type="EMBL" id="FWFQ01000008">
    <property type="protein sequence ID" value="SLN30518.1"/>
    <property type="molecule type" value="Genomic_DNA"/>
</dbReference>
<evidence type="ECO:0000259" key="6">
    <source>
        <dbReference type="PROSITE" id="PS51379"/>
    </source>
</evidence>
<organism evidence="7 8">
    <name type="scientific">Pseudoruegeria aquimaris</name>
    <dbReference type="NCBI Taxonomy" id="393663"/>
    <lineage>
        <taxon>Bacteria</taxon>
        <taxon>Pseudomonadati</taxon>
        <taxon>Pseudomonadota</taxon>
        <taxon>Alphaproteobacteria</taxon>
        <taxon>Rhodobacterales</taxon>
        <taxon>Roseobacteraceae</taxon>
        <taxon>Pseudoruegeria</taxon>
    </lineage>
</organism>
<name>A0A1Y5S2D0_9RHOB</name>
<dbReference type="Pfam" id="PF12838">
    <property type="entry name" value="Fer4_7"/>
    <property type="match status" value="1"/>
</dbReference>
<keyword evidence="1" id="KW-0004">4Fe-4S</keyword>
<keyword evidence="3" id="KW-0408">Iron</keyword>
<feature type="region of interest" description="Disordered" evidence="5">
    <location>
        <begin position="631"/>
        <end position="654"/>
    </location>
</feature>
<feature type="domain" description="4Fe-4S ferredoxin-type" evidence="6">
    <location>
        <begin position="497"/>
        <end position="526"/>
    </location>
</feature>
<dbReference type="PROSITE" id="PS00198">
    <property type="entry name" value="4FE4S_FER_1"/>
    <property type="match status" value="2"/>
</dbReference>
<accession>A0A1Y5S2D0</accession>
<dbReference type="PANTHER" id="PTHR43687">
    <property type="entry name" value="ADENYLYLSULFATE REDUCTASE, BETA SUBUNIT"/>
    <property type="match status" value="1"/>
</dbReference>
<dbReference type="AlphaFoldDB" id="A0A1Y5S2D0"/>
<proteinExistence type="predicted"/>
<feature type="domain" description="4Fe-4S ferredoxin-type" evidence="6">
    <location>
        <begin position="528"/>
        <end position="557"/>
    </location>
</feature>
<dbReference type="OrthoDB" id="9800445at2"/>
<evidence type="ECO:0000256" key="2">
    <source>
        <dbReference type="ARBA" id="ARBA00022723"/>
    </source>
</evidence>
<protein>
    <submittedName>
        <fullName evidence="7">NADH-plastoquinone oxidoreductase subunit</fullName>
    </submittedName>
</protein>
<dbReference type="InterPro" id="IPR050572">
    <property type="entry name" value="Fe-S_Ferredoxin"/>
</dbReference>
<feature type="domain" description="4Fe-4S ferredoxin-type" evidence="6">
    <location>
        <begin position="296"/>
        <end position="325"/>
    </location>
</feature>
<keyword evidence="4" id="KW-0411">Iron-sulfur</keyword>
<keyword evidence="2" id="KW-0479">Metal-binding</keyword>
<dbReference type="InterPro" id="IPR017896">
    <property type="entry name" value="4Fe4S_Fe-S-bd"/>
</dbReference>
<gene>
    <name evidence="7" type="ORF">PSA7680_01461</name>
</gene>
<dbReference type="GO" id="GO:0046872">
    <property type="term" value="F:metal ion binding"/>
    <property type="evidence" value="ECO:0007669"/>
    <property type="project" value="UniProtKB-KW"/>
</dbReference>
<evidence type="ECO:0000313" key="8">
    <source>
        <dbReference type="Proteomes" id="UP000193409"/>
    </source>
</evidence>
<dbReference type="PANTHER" id="PTHR43687:SF4">
    <property type="entry name" value="BLR5484 PROTEIN"/>
    <property type="match status" value="1"/>
</dbReference>
<dbReference type="Pfam" id="PF13187">
    <property type="entry name" value="Fer4_9"/>
    <property type="match status" value="1"/>
</dbReference>
<feature type="compositionally biased region" description="Basic and acidic residues" evidence="5">
    <location>
        <begin position="637"/>
        <end position="654"/>
    </location>
</feature>
<evidence type="ECO:0000256" key="3">
    <source>
        <dbReference type="ARBA" id="ARBA00023004"/>
    </source>
</evidence>
<dbReference type="InterPro" id="IPR017900">
    <property type="entry name" value="4Fe4S_Fe_S_CS"/>
</dbReference>
<dbReference type="SUPFAM" id="SSF54862">
    <property type="entry name" value="4Fe-4S ferredoxins"/>
    <property type="match status" value="1"/>
</dbReference>
<evidence type="ECO:0000256" key="4">
    <source>
        <dbReference type="ARBA" id="ARBA00023014"/>
    </source>
</evidence>
<reference evidence="7 8" key="1">
    <citation type="submission" date="2017-03" db="EMBL/GenBank/DDBJ databases">
        <authorList>
            <person name="Afonso C.L."/>
            <person name="Miller P.J."/>
            <person name="Scott M.A."/>
            <person name="Spackman E."/>
            <person name="Goraichik I."/>
            <person name="Dimitrov K.M."/>
            <person name="Suarez D.L."/>
            <person name="Swayne D.E."/>
        </authorList>
    </citation>
    <scope>NUCLEOTIDE SEQUENCE [LARGE SCALE GENOMIC DNA]</scope>
    <source>
        <strain evidence="7 8">CECT 7680</strain>
    </source>
</reference>
<evidence type="ECO:0000313" key="7">
    <source>
        <dbReference type="EMBL" id="SLN30518.1"/>
    </source>
</evidence>